<protein>
    <recommendedName>
        <fullName evidence="3">Altered inheritance of mitochondria protein 9, mitochondrial</fullName>
    </recommendedName>
    <alternativeName>
        <fullName evidence="6">Found in mitochondrial proteome protein 29</fullName>
    </alternativeName>
</protein>
<comment type="similarity">
    <text evidence="2">Belongs to the AIM9 family.</text>
</comment>
<keyword evidence="8" id="KW-1185">Reference proteome</keyword>
<dbReference type="OrthoDB" id="2906425at2759"/>
<evidence type="ECO:0000256" key="3">
    <source>
        <dbReference type="ARBA" id="ARBA00016197"/>
    </source>
</evidence>
<evidence type="ECO:0000256" key="6">
    <source>
        <dbReference type="ARBA" id="ARBA00031849"/>
    </source>
</evidence>
<dbReference type="PANTHER" id="PTHR36091">
    <property type="entry name" value="ALTERED INHERITANCE OF MITOCHONDRIA PROTEIN 9, MITOCHONDRIAL"/>
    <property type="match status" value="1"/>
</dbReference>
<sequence>MELDYIQPGEISFKKKLFSSRFSVIFLVVVRNVTCVMKVHHGRGPRKYYEPKHRELDIHVLESTAYHRLKASGVCARGLVPDFFGSMRKFDPTPCQPHLKMFLADEYPPSAIFLEYIPNLEMISLQTYTPQRMQNLISAIQEINRAFVLHNDPKPRNMMVVKDDPERVVWLDFDRAKTYDEQLVTDEERQSLEEEVEMVTDFQQCLTASGKSIGRDELFAYTNGHFLVDEQHQFNRRYVMFDLDALGNVAAAVGDDSSPITTIEKMEGGFGKALLMKKENGIEVIAKIPCRIAGPARLTTACEVGVLEYVRKHTSIPVPRVLAWSSDSANPVGAEYIIMEKAAGIPLFQKWAELPEIEKLELIKNLTKLEAQLSSIRFPAYGGLYLRADARDPKDYYQPLAGSIDELNAFSIGPSCDRSFHKGPAADSTQPDIDGNQGPWATISQLGISIAKRELSRISTNKLSGLPMFYQGSVEEQTQLLESTINLMPMLDSHPSLLKSSHPTLWHTDLHMGNIYVAPDDSTRIVSIIDFQSVSVMPAFLQARWPEFLKPPQDYTEGLVHPKLPDGFDGMDEESKLLARQEWSQAKVAKAYEVSTYLEDRPAHNARNVPRVFRELFTRCGEISEVGVLPLRACLIEIFQNWSSLGFTGSCPLTFTAEDVSAHEAQFNDYHAWHEVQRLAQECLDTDAEGWVAPQLDIAEKRRQNSELLAMFIAQMADEKSPEEARKMWPFPDTA</sequence>
<dbReference type="OMA" id="FLQAQWP"/>
<dbReference type="Gene3D" id="3.90.1200.10">
    <property type="match status" value="1"/>
</dbReference>
<dbReference type="VEuPathDB" id="FungiDB:ASPCADRAFT_513932"/>
<reference evidence="8" key="1">
    <citation type="journal article" date="2017" name="Genome Biol.">
        <title>Comparative genomics reveals high biological diversity and specific adaptations in the industrially and medically important fungal genus Aspergillus.</title>
        <authorList>
            <person name="de Vries R.P."/>
            <person name="Riley R."/>
            <person name="Wiebenga A."/>
            <person name="Aguilar-Osorio G."/>
            <person name="Amillis S."/>
            <person name="Uchima C.A."/>
            <person name="Anderluh G."/>
            <person name="Asadollahi M."/>
            <person name="Askin M."/>
            <person name="Barry K."/>
            <person name="Battaglia E."/>
            <person name="Bayram O."/>
            <person name="Benocci T."/>
            <person name="Braus-Stromeyer S.A."/>
            <person name="Caldana C."/>
            <person name="Canovas D."/>
            <person name="Cerqueira G.C."/>
            <person name="Chen F."/>
            <person name="Chen W."/>
            <person name="Choi C."/>
            <person name="Clum A."/>
            <person name="Dos Santos R.A."/>
            <person name="Damasio A.R."/>
            <person name="Diallinas G."/>
            <person name="Emri T."/>
            <person name="Fekete E."/>
            <person name="Flipphi M."/>
            <person name="Freyberg S."/>
            <person name="Gallo A."/>
            <person name="Gournas C."/>
            <person name="Habgood R."/>
            <person name="Hainaut M."/>
            <person name="Harispe M.L."/>
            <person name="Henrissat B."/>
            <person name="Hilden K.S."/>
            <person name="Hope R."/>
            <person name="Hossain A."/>
            <person name="Karabika E."/>
            <person name="Karaffa L."/>
            <person name="Karanyi Z."/>
            <person name="Krasevec N."/>
            <person name="Kuo A."/>
            <person name="Kusch H."/>
            <person name="LaButti K."/>
            <person name="Lagendijk E.L."/>
            <person name="Lapidus A."/>
            <person name="Levasseur A."/>
            <person name="Lindquist E."/>
            <person name="Lipzen A."/>
            <person name="Logrieco A.F."/>
            <person name="MacCabe A."/>
            <person name="Maekelae M.R."/>
            <person name="Malavazi I."/>
            <person name="Melin P."/>
            <person name="Meyer V."/>
            <person name="Mielnichuk N."/>
            <person name="Miskei M."/>
            <person name="Molnar A.P."/>
            <person name="Mule G."/>
            <person name="Ngan C.Y."/>
            <person name="Orejas M."/>
            <person name="Orosz E."/>
            <person name="Ouedraogo J.P."/>
            <person name="Overkamp K.M."/>
            <person name="Park H.-S."/>
            <person name="Perrone G."/>
            <person name="Piumi F."/>
            <person name="Punt P.J."/>
            <person name="Ram A.F."/>
            <person name="Ramon A."/>
            <person name="Rauscher S."/>
            <person name="Record E."/>
            <person name="Riano-Pachon D.M."/>
            <person name="Robert V."/>
            <person name="Roehrig J."/>
            <person name="Ruller R."/>
            <person name="Salamov A."/>
            <person name="Salih N.S."/>
            <person name="Samson R.A."/>
            <person name="Sandor E."/>
            <person name="Sanguinetti M."/>
            <person name="Schuetze T."/>
            <person name="Sepcic K."/>
            <person name="Shelest E."/>
            <person name="Sherlock G."/>
            <person name="Sophianopoulou V."/>
            <person name="Squina F.M."/>
            <person name="Sun H."/>
            <person name="Susca A."/>
            <person name="Todd R.B."/>
            <person name="Tsang A."/>
            <person name="Unkles S.E."/>
            <person name="van de Wiele N."/>
            <person name="van Rossen-Uffink D."/>
            <person name="Oliveira J.V."/>
            <person name="Vesth T.C."/>
            <person name="Visser J."/>
            <person name="Yu J.-H."/>
            <person name="Zhou M."/>
            <person name="Andersen M.R."/>
            <person name="Archer D.B."/>
            <person name="Baker S.E."/>
            <person name="Benoit I."/>
            <person name="Brakhage A.A."/>
            <person name="Braus G.H."/>
            <person name="Fischer R."/>
            <person name="Frisvad J.C."/>
            <person name="Goldman G.H."/>
            <person name="Houbraken J."/>
            <person name="Oakley B."/>
            <person name="Pocsi I."/>
            <person name="Scazzocchio C."/>
            <person name="Seiboth B."/>
            <person name="vanKuyk P.A."/>
            <person name="Wortman J."/>
            <person name="Dyer P.S."/>
            <person name="Grigoriev I.V."/>
        </authorList>
    </citation>
    <scope>NUCLEOTIDE SEQUENCE [LARGE SCALE GENOMIC DNA]</scope>
    <source>
        <strain evidence="8">ITEM 5010</strain>
    </source>
</reference>
<evidence type="ECO:0000313" key="8">
    <source>
        <dbReference type="Proteomes" id="UP000188318"/>
    </source>
</evidence>
<dbReference type="AlphaFoldDB" id="A0A1R3RVD2"/>
<evidence type="ECO:0000256" key="2">
    <source>
        <dbReference type="ARBA" id="ARBA00005543"/>
    </source>
</evidence>
<evidence type="ECO:0000256" key="4">
    <source>
        <dbReference type="ARBA" id="ARBA00022946"/>
    </source>
</evidence>
<dbReference type="InterPro" id="IPR051035">
    <property type="entry name" value="Mito_inheritance_9"/>
</dbReference>
<accession>A0A1R3RVD2</accession>
<dbReference type="Proteomes" id="UP000188318">
    <property type="component" value="Unassembled WGS sequence"/>
</dbReference>
<evidence type="ECO:0000256" key="5">
    <source>
        <dbReference type="ARBA" id="ARBA00023128"/>
    </source>
</evidence>
<gene>
    <name evidence="7" type="ORF">ASPCADRAFT_513932</name>
</gene>
<dbReference type="STRING" id="602072.A0A1R3RVD2"/>
<evidence type="ECO:0000313" key="7">
    <source>
        <dbReference type="EMBL" id="OOF98427.1"/>
    </source>
</evidence>
<dbReference type="InterPro" id="IPR011009">
    <property type="entry name" value="Kinase-like_dom_sf"/>
</dbReference>
<dbReference type="SUPFAM" id="SSF56112">
    <property type="entry name" value="Protein kinase-like (PK-like)"/>
    <property type="match status" value="2"/>
</dbReference>
<comment type="subcellular location">
    <subcellularLocation>
        <location evidence="1">Mitochondrion</location>
    </subcellularLocation>
</comment>
<keyword evidence="5" id="KW-0496">Mitochondrion</keyword>
<name>A0A1R3RVD2_ASPC5</name>
<dbReference type="EMBL" id="KV907496">
    <property type="protein sequence ID" value="OOF98427.1"/>
    <property type="molecule type" value="Genomic_DNA"/>
</dbReference>
<dbReference type="Gene3D" id="1.10.510.10">
    <property type="entry name" value="Transferase(Phosphotransferase) domain 1"/>
    <property type="match status" value="1"/>
</dbReference>
<evidence type="ECO:0000256" key="1">
    <source>
        <dbReference type="ARBA" id="ARBA00004173"/>
    </source>
</evidence>
<dbReference type="GO" id="GO:0005739">
    <property type="term" value="C:mitochondrion"/>
    <property type="evidence" value="ECO:0007669"/>
    <property type="project" value="UniProtKB-SubCell"/>
</dbReference>
<dbReference type="PANTHER" id="PTHR36091:SF1">
    <property type="entry name" value="ALTERED INHERITANCE OF MITOCHONDRIA PROTEIN 9, MITOCHONDRIAL"/>
    <property type="match status" value="1"/>
</dbReference>
<keyword evidence="4" id="KW-0809">Transit peptide</keyword>
<organism evidence="7 8">
    <name type="scientific">Aspergillus carbonarius (strain ITEM 5010)</name>
    <dbReference type="NCBI Taxonomy" id="602072"/>
    <lineage>
        <taxon>Eukaryota</taxon>
        <taxon>Fungi</taxon>
        <taxon>Dikarya</taxon>
        <taxon>Ascomycota</taxon>
        <taxon>Pezizomycotina</taxon>
        <taxon>Eurotiomycetes</taxon>
        <taxon>Eurotiomycetidae</taxon>
        <taxon>Eurotiales</taxon>
        <taxon>Aspergillaceae</taxon>
        <taxon>Aspergillus</taxon>
        <taxon>Aspergillus subgen. Circumdati</taxon>
    </lineage>
</organism>
<proteinExistence type="inferred from homology"/>